<evidence type="ECO:0000259" key="8">
    <source>
        <dbReference type="PROSITE" id="PS51349"/>
    </source>
</evidence>
<dbReference type="PROSITE" id="PS51349">
    <property type="entry name" value="FMN_HYDROXY_ACID_DH_2"/>
    <property type="match status" value="1"/>
</dbReference>
<evidence type="ECO:0000256" key="3">
    <source>
        <dbReference type="ARBA" id="ARBA00022643"/>
    </source>
</evidence>
<dbReference type="CDD" id="cd02809">
    <property type="entry name" value="alpha_hydroxyacid_oxid_FMN"/>
    <property type="match status" value="1"/>
</dbReference>
<feature type="binding site" evidence="7">
    <location>
        <position position="278"/>
    </location>
    <ligand>
        <name>FMN</name>
        <dbReference type="ChEBI" id="CHEBI:58210"/>
    </ligand>
</feature>
<dbReference type="PIRSF" id="PIRSF000138">
    <property type="entry name" value="Al-hdrx_acd_dh"/>
    <property type="match status" value="1"/>
</dbReference>
<dbReference type="RefSeq" id="WP_039910970.1">
    <property type="nucleotide sequence ID" value="NZ_CBCRUA010000001.1"/>
</dbReference>
<evidence type="ECO:0000256" key="7">
    <source>
        <dbReference type="PIRSR" id="PIRSR000138-2"/>
    </source>
</evidence>
<feature type="binding site" evidence="7">
    <location>
        <position position="197"/>
    </location>
    <ligand>
        <name>glyoxylate</name>
        <dbReference type="ChEBI" id="CHEBI:36655"/>
    </ligand>
</feature>
<dbReference type="OrthoDB" id="9770452at2"/>
<dbReference type="GO" id="GO:0016614">
    <property type="term" value="F:oxidoreductase activity, acting on CH-OH group of donors"/>
    <property type="evidence" value="ECO:0007669"/>
    <property type="project" value="UniProtKB-ARBA"/>
</dbReference>
<dbReference type="GO" id="GO:0010181">
    <property type="term" value="F:FMN binding"/>
    <property type="evidence" value="ECO:0007669"/>
    <property type="project" value="InterPro"/>
</dbReference>
<comment type="caution">
    <text evidence="9">The sequence shown here is derived from an EMBL/GenBank/DDBJ whole genome shotgun (WGS) entry which is preliminary data.</text>
</comment>
<keyword evidence="10" id="KW-1185">Reference proteome</keyword>
<feature type="active site" description="Proton acceptor" evidence="6">
    <location>
        <position position="302"/>
    </location>
</feature>
<evidence type="ECO:0000256" key="2">
    <source>
        <dbReference type="ARBA" id="ARBA00022630"/>
    </source>
</evidence>
<name>A0A418Q9Y9_9CORY</name>
<gene>
    <name evidence="9" type="ORF">D3M95_00950</name>
</gene>
<dbReference type="STRING" id="1451189.CFAL_09315"/>
<keyword evidence="4" id="KW-0560">Oxidoreductase</keyword>
<feature type="binding site" evidence="7">
    <location>
        <position position="56"/>
    </location>
    <ligand>
        <name>glyoxylate</name>
        <dbReference type="ChEBI" id="CHEBI:36655"/>
    </ligand>
</feature>
<accession>A0A418Q9Y9</accession>
<keyword evidence="2 7" id="KW-0285">Flavoprotein</keyword>
<proteinExistence type="inferred from homology"/>
<evidence type="ECO:0000256" key="5">
    <source>
        <dbReference type="ARBA" id="ARBA00024042"/>
    </source>
</evidence>
<evidence type="ECO:0000313" key="9">
    <source>
        <dbReference type="EMBL" id="RIX36808.1"/>
    </source>
</evidence>
<dbReference type="FunFam" id="3.20.20.70:FF:000029">
    <property type="entry name" value="L-lactate dehydrogenase"/>
    <property type="match status" value="1"/>
</dbReference>
<comment type="similarity">
    <text evidence="5">Belongs to the FMN-dependent alpha-hydroxy acid dehydrogenase family.</text>
</comment>
<sequence>MAKIPRQVPNPAEIFELLQFKKPTLNLKQRRLDDAQTIWDLRDIAKRRTPSAAFDYTDGAADDEISMNRARQAFRDIEFHPSILRDVSQVDTTCEIFGGSSALPFGIAPTGFTRLMQTEGEHAGASAAGRAGIPFSLSTLGTASIEDVKKANPHGRNFFQLYVMRDRDISYGLVERAAKAGFDTLLFTVDTPVAGARLRDKRNGFSIPPQISLGTVLDAIPRPWWWWDFLTTPPLEFASLTSTGGTVGELVNKAMDPTIQFSDLTTIRDMWPGKIVVKGVQNLPDAVQLAESGVDGIILSNHGGRQLDRAPVPFQLLPEVVKELGPDFDVAMDTGIMHGADIVAAIAKGAKFTFIGRAYLYGLMAGGEAGVMRTIQILEEQIRRTMQLLQVSTLDELTPEHVTQLNTLDLNRVNGVPAQEQNSLPR</sequence>
<feature type="binding site" evidence="7">
    <location>
        <position position="302"/>
    </location>
    <ligand>
        <name>glyoxylate</name>
        <dbReference type="ChEBI" id="CHEBI:36655"/>
    </ligand>
</feature>
<evidence type="ECO:0000256" key="6">
    <source>
        <dbReference type="PIRSR" id="PIRSR000138-1"/>
    </source>
</evidence>
<evidence type="ECO:0000256" key="1">
    <source>
        <dbReference type="ARBA" id="ARBA00001917"/>
    </source>
</evidence>
<dbReference type="SUPFAM" id="SSF51395">
    <property type="entry name" value="FMN-linked oxidoreductases"/>
    <property type="match status" value="1"/>
</dbReference>
<protein>
    <submittedName>
        <fullName evidence="9">Alpha-hydroxy-acid oxidizing protein</fullName>
    </submittedName>
</protein>
<evidence type="ECO:0000313" key="10">
    <source>
        <dbReference type="Proteomes" id="UP000285278"/>
    </source>
</evidence>
<dbReference type="Gene3D" id="3.20.20.70">
    <property type="entry name" value="Aldolase class I"/>
    <property type="match status" value="1"/>
</dbReference>
<dbReference type="InterPro" id="IPR000262">
    <property type="entry name" value="FMN-dep_DH"/>
</dbReference>
<dbReference type="PROSITE" id="PS00557">
    <property type="entry name" value="FMN_HYDROXY_ACID_DH_1"/>
    <property type="match status" value="1"/>
</dbReference>
<feature type="binding site" evidence="7">
    <location>
        <begin position="356"/>
        <end position="357"/>
    </location>
    <ligand>
        <name>FMN</name>
        <dbReference type="ChEBI" id="CHEBI:58210"/>
    </ligand>
</feature>
<feature type="binding site" evidence="7">
    <location>
        <position position="160"/>
    </location>
    <ligand>
        <name>FMN</name>
        <dbReference type="ChEBI" id="CHEBI:58210"/>
    </ligand>
</feature>
<dbReference type="Pfam" id="PF01070">
    <property type="entry name" value="FMN_dh"/>
    <property type="match status" value="1"/>
</dbReference>
<dbReference type="PANTHER" id="PTHR10578">
    <property type="entry name" value="S -2-HYDROXY-ACID OXIDASE-RELATED"/>
    <property type="match status" value="1"/>
</dbReference>
<dbReference type="InterPro" id="IPR012133">
    <property type="entry name" value="Alpha-hydoxy_acid_DH_FMN"/>
</dbReference>
<organism evidence="9 10">
    <name type="scientific">Corynebacterium falsenii</name>
    <dbReference type="NCBI Taxonomy" id="108486"/>
    <lineage>
        <taxon>Bacteria</taxon>
        <taxon>Bacillati</taxon>
        <taxon>Actinomycetota</taxon>
        <taxon>Actinomycetes</taxon>
        <taxon>Mycobacteriales</taxon>
        <taxon>Corynebacteriaceae</taxon>
        <taxon>Corynebacterium</taxon>
    </lineage>
</organism>
<feature type="binding site" evidence="7">
    <location>
        <position position="138"/>
    </location>
    <ligand>
        <name>FMN</name>
        <dbReference type="ChEBI" id="CHEBI:58210"/>
    </ligand>
</feature>
<dbReference type="EMBL" id="QXJK01000001">
    <property type="protein sequence ID" value="RIX36808.1"/>
    <property type="molecule type" value="Genomic_DNA"/>
</dbReference>
<comment type="cofactor">
    <cofactor evidence="1">
        <name>FMN</name>
        <dbReference type="ChEBI" id="CHEBI:58210"/>
    </cofactor>
</comment>
<dbReference type="AlphaFoldDB" id="A0A418Q9Y9"/>
<reference evidence="9 10" key="1">
    <citation type="submission" date="2018-09" db="EMBL/GenBank/DDBJ databases">
        <title>Optimization and identification of Corynebacterium falsenii FN1-14 from fish paste.</title>
        <authorList>
            <person name="Daroonpunt R."/>
            <person name="Tanasupawat S."/>
        </authorList>
    </citation>
    <scope>NUCLEOTIDE SEQUENCE [LARGE SCALE GENOMIC DNA]</scope>
    <source>
        <strain evidence="9 10">FN1-14</strain>
    </source>
</reference>
<dbReference type="InterPro" id="IPR013785">
    <property type="entry name" value="Aldolase_TIM"/>
</dbReference>
<feature type="binding site" evidence="7">
    <location>
        <position position="305"/>
    </location>
    <ligand>
        <name>glyoxylate</name>
        <dbReference type="ChEBI" id="CHEBI:36655"/>
    </ligand>
</feature>
<feature type="binding site" evidence="7">
    <location>
        <position position="300"/>
    </location>
    <ligand>
        <name>FMN</name>
        <dbReference type="ChEBI" id="CHEBI:58210"/>
    </ligand>
</feature>
<dbReference type="InterPro" id="IPR037396">
    <property type="entry name" value="FMN_HAD"/>
</dbReference>
<dbReference type="PANTHER" id="PTHR10578:SF107">
    <property type="entry name" value="2-HYDROXYACID OXIDASE 1"/>
    <property type="match status" value="1"/>
</dbReference>
<dbReference type="Proteomes" id="UP000285278">
    <property type="component" value="Unassembled WGS sequence"/>
</dbReference>
<dbReference type="InterPro" id="IPR008259">
    <property type="entry name" value="FMN_hydac_DH_AS"/>
</dbReference>
<feature type="domain" description="FMN hydroxy acid dehydrogenase" evidence="8">
    <location>
        <begin position="30"/>
        <end position="407"/>
    </location>
</feature>
<feature type="binding site" evidence="7">
    <location>
        <begin position="109"/>
        <end position="111"/>
    </location>
    <ligand>
        <name>FMN</name>
        <dbReference type="ChEBI" id="CHEBI:58210"/>
    </ligand>
</feature>
<feature type="binding site" evidence="7">
    <location>
        <position position="188"/>
    </location>
    <ligand>
        <name>FMN</name>
        <dbReference type="ChEBI" id="CHEBI:58210"/>
    </ligand>
</feature>
<keyword evidence="3 7" id="KW-0288">FMN</keyword>
<feature type="binding site" evidence="7">
    <location>
        <position position="162"/>
    </location>
    <ligand>
        <name>glyoxylate</name>
        <dbReference type="ChEBI" id="CHEBI:36655"/>
    </ligand>
</feature>
<evidence type="ECO:0000256" key="4">
    <source>
        <dbReference type="ARBA" id="ARBA00023002"/>
    </source>
</evidence>